<comment type="caution">
    <text evidence="4">The sequence shown here is derived from an EMBL/GenBank/DDBJ whole genome shotgun (WGS) entry which is preliminary data.</text>
</comment>
<dbReference type="InterPro" id="IPR046431">
    <property type="entry name" value="FAF_dom"/>
</dbReference>
<feature type="region of interest" description="Disordered" evidence="2">
    <location>
        <begin position="64"/>
        <end position="96"/>
    </location>
</feature>
<name>A0ABD1GSZ6_SALDI</name>
<evidence type="ECO:0000313" key="4">
    <source>
        <dbReference type="EMBL" id="KAL1547251.1"/>
    </source>
</evidence>
<dbReference type="Proteomes" id="UP001567538">
    <property type="component" value="Unassembled WGS sequence"/>
</dbReference>
<dbReference type="AlphaFoldDB" id="A0ABD1GSZ6"/>
<dbReference type="PANTHER" id="PTHR33155:SF8">
    <property type="entry name" value="PROTEIN FANTASTIC FOUR 1"/>
    <property type="match status" value="1"/>
</dbReference>
<evidence type="ECO:0000256" key="1">
    <source>
        <dbReference type="ARBA" id="ARBA00008690"/>
    </source>
</evidence>
<dbReference type="Pfam" id="PF11250">
    <property type="entry name" value="FAF"/>
    <property type="match status" value="1"/>
</dbReference>
<reference evidence="4 5" key="1">
    <citation type="submission" date="2024-06" db="EMBL/GenBank/DDBJ databases">
        <title>A chromosome level genome sequence of Diviner's sage (Salvia divinorum).</title>
        <authorList>
            <person name="Ford S.A."/>
            <person name="Ro D.-K."/>
            <person name="Ness R.W."/>
            <person name="Phillips M.A."/>
        </authorList>
    </citation>
    <scope>NUCLEOTIDE SEQUENCE [LARGE SCALE GENOMIC DNA]</scope>
    <source>
        <strain evidence="4">SAF-2024a</strain>
        <tissue evidence="4">Leaf</tissue>
    </source>
</reference>
<keyword evidence="5" id="KW-1185">Reference proteome</keyword>
<dbReference type="PANTHER" id="PTHR33155">
    <property type="entry name" value="FANTASTIC FOUR-LIKE PROTEIN (DUF3049)"/>
    <property type="match status" value="1"/>
</dbReference>
<protein>
    <submittedName>
        <fullName evidence="4">Protein FANTASTIC FOUR 1-like</fullName>
    </submittedName>
</protein>
<feature type="domain" description="FAF" evidence="3">
    <location>
        <begin position="89"/>
        <end position="130"/>
    </location>
</feature>
<evidence type="ECO:0000313" key="5">
    <source>
        <dbReference type="Proteomes" id="UP001567538"/>
    </source>
</evidence>
<dbReference type="EMBL" id="JBEAFC010000008">
    <property type="protein sequence ID" value="KAL1547251.1"/>
    <property type="molecule type" value="Genomic_DNA"/>
</dbReference>
<organism evidence="4 5">
    <name type="scientific">Salvia divinorum</name>
    <name type="common">Maria pastora</name>
    <name type="synonym">Diviner's sage</name>
    <dbReference type="NCBI Taxonomy" id="28513"/>
    <lineage>
        <taxon>Eukaryota</taxon>
        <taxon>Viridiplantae</taxon>
        <taxon>Streptophyta</taxon>
        <taxon>Embryophyta</taxon>
        <taxon>Tracheophyta</taxon>
        <taxon>Spermatophyta</taxon>
        <taxon>Magnoliopsida</taxon>
        <taxon>eudicotyledons</taxon>
        <taxon>Gunneridae</taxon>
        <taxon>Pentapetalae</taxon>
        <taxon>asterids</taxon>
        <taxon>lamiids</taxon>
        <taxon>Lamiales</taxon>
        <taxon>Lamiaceae</taxon>
        <taxon>Nepetoideae</taxon>
        <taxon>Mentheae</taxon>
        <taxon>Salviinae</taxon>
        <taxon>Salvia</taxon>
        <taxon>Salvia subgen. Calosphace</taxon>
    </lineage>
</organism>
<dbReference type="InterPro" id="IPR021410">
    <property type="entry name" value="FAF"/>
</dbReference>
<evidence type="ECO:0000256" key="2">
    <source>
        <dbReference type="SAM" id="MobiDB-lite"/>
    </source>
</evidence>
<evidence type="ECO:0000259" key="3">
    <source>
        <dbReference type="Pfam" id="PF11250"/>
    </source>
</evidence>
<sequence length="169" mass="18071">MSSRFQPLEAREKCLSSSITTFPQARKLEPYTHPLSKPSPTPISLDMCTEGLCTESGATGADPFLGLAPARPRRQRAERVDSGGGGGRSFPPPLASGLRVHSHREGGRLVIRASPRLTAERGDGRLRLSLARDGGCEEGEGGKVLSARCNGDRTSSERMHTFQLCVVGS</sequence>
<gene>
    <name evidence="4" type="ORF">AAHA92_23751</name>
</gene>
<accession>A0ABD1GSZ6</accession>
<comment type="similarity">
    <text evidence="1">Belongs to the fantastic four family.</text>
</comment>
<proteinExistence type="inferred from homology"/>